<feature type="region of interest" description="Disordered" evidence="7">
    <location>
        <begin position="177"/>
        <end position="235"/>
    </location>
</feature>
<dbReference type="PANTHER" id="PTHR31429">
    <property type="entry name" value="WRKY TRANSCRIPTION FACTOR 36-RELATED"/>
    <property type="match status" value="1"/>
</dbReference>
<name>A0A5N5GEK0_9ROSA</name>
<evidence type="ECO:0000256" key="6">
    <source>
        <dbReference type="SAM" id="Coils"/>
    </source>
</evidence>
<gene>
    <name evidence="9" type="ORF">D8674_036222</name>
</gene>
<evidence type="ECO:0000256" key="3">
    <source>
        <dbReference type="ARBA" id="ARBA00023125"/>
    </source>
</evidence>
<accession>A0A5N5GEK0</accession>
<dbReference type="GO" id="GO:0003700">
    <property type="term" value="F:DNA-binding transcription factor activity"/>
    <property type="evidence" value="ECO:0007669"/>
    <property type="project" value="InterPro"/>
</dbReference>
<dbReference type="InterPro" id="IPR003657">
    <property type="entry name" value="WRKY_dom"/>
</dbReference>
<dbReference type="AlphaFoldDB" id="A0A5N5GEK0"/>
<keyword evidence="10" id="KW-1185">Reference proteome</keyword>
<dbReference type="EMBL" id="SMOL01000458">
    <property type="protein sequence ID" value="KAB2613906.1"/>
    <property type="molecule type" value="Genomic_DNA"/>
</dbReference>
<evidence type="ECO:0000256" key="2">
    <source>
        <dbReference type="ARBA" id="ARBA00023015"/>
    </source>
</evidence>
<dbReference type="Proteomes" id="UP000327157">
    <property type="component" value="Chromosome 9"/>
</dbReference>
<reference evidence="9 10" key="1">
    <citation type="submission" date="2019-09" db="EMBL/GenBank/DDBJ databases">
        <authorList>
            <person name="Ou C."/>
        </authorList>
    </citation>
    <scope>NUCLEOTIDE SEQUENCE [LARGE SCALE GENOMIC DNA]</scope>
    <source>
        <strain evidence="9">S2</strain>
        <tissue evidence="9">Leaf</tissue>
    </source>
</reference>
<feature type="compositionally biased region" description="Low complexity" evidence="7">
    <location>
        <begin position="200"/>
        <end position="211"/>
    </location>
</feature>
<evidence type="ECO:0000313" key="10">
    <source>
        <dbReference type="Proteomes" id="UP000327157"/>
    </source>
</evidence>
<keyword evidence="6" id="KW-0175">Coiled coil</keyword>
<reference evidence="10" key="2">
    <citation type="submission" date="2019-10" db="EMBL/GenBank/DDBJ databases">
        <title>A de novo genome assembly of a pear dwarfing rootstock.</title>
        <authorList>
            <person name="Wang F."/>
            <person name="Wang J."/>
            <person name="Li S."/>
            <person name="Zhang Y."/>
            <person name="Fang M."/>
            <person name="Ma L."/>
            <person name="Zhao Y."/>
            <person name="Jiang S."/>
        </authorList>
    </citation>
    <scope>NUCLEOTIDE SEQUENCE [LARGE SCALE GENOMIC DNA]</scope>
</reference>
<dbReference type="Gene3D" id="2.20.25.80">
    <property type="entry name" value="WRKY domain"/>
    <property type="match status" value="1"/>
</dbReference>
<feature type="domain" description="WRKY" evidence="8">
    <location>
        <begin position="236"/>
        <end position="302"/>
    </location>
</feature>
<dbReference type="FunFam" id="2.20.25.80:FF:000002">
    <property type="entry name" value="probable WRKY transcription factor 31"/>
    <property type="match status" value="1"/>
</dbReference>
<reference evidence="9 10" key="3">
    <citation type="submission" date="2019-11" db="EMBL/GenBank/DDBJ databases">
        <title>A de novo genome assembly of a pear dwarfing rootstock.</title>
        <authorList>
            <person name="Wang F."/>
            <person name="Wang J."/>
            <person name="Li S."/>
            <person name="Zhang Y."/>
            <person name="Fang M."/>
            <person name="Ma L."/>
            <person name="Zhao Y."/>
            <person name="Jiang S."/>
        </authorList>
    </citation>
    <scope>NUCLEOTIDE SEQUENCE [LARGE SCALE GENOMIC DNA]</scope>
    <source>
        <strain evidence="9">S2</strain>
        <tissue evidence="9">Leaf</tissue>
    </source>
</reference>
<dbReference type="GO" id="GO:0005634">
    <property type="term" value="C:nucleus"/>
    <property type="evidence" value="ECO:0007669"/>
    <property type="project" value="UniProtKB-SubCell"/>
</dbReference>
<dbReference type="OrthoDB" id="1093223at2759"/>
<evidence type="ECO:0000259" key="8">
    <source>
        <dbReference type="PROSITE" id="PS50811"/>
    </source>
</evidence>
<feature type="region of interest" description="Disordered" evidence="7">
    <location>
        <begin position="140"/>
        <end position="160"/>
    </location>
</feature>
<dbReference type="PANTHER" id="PTHR31429:SF24">
    <property type="entry name" value="WRKY TRANSCRIPTION FACTOR 72-RELATED"/>
    <property type="match status" value="1"/>
</dbReference>
<comment type="caution">
    <text evidence="9">The sequence shown here is derived from an EMBL/GenBank/DDBJ whole genome shotgun (WGS) entry which is preliminary data.</text>
</comment>
<feature type="compositionally biased region" description="Basic and acidic residues" evidence="7">
    <location>
        <begin position="141"/>
        <end position="151"/>
    </location>
</feature>
<feature type="compositionally biased region" description="Basic and acidic residues" evidence="7">
    <location>
        <begin position="477"/>
        <end position="487"/>
    </location>
</feature>
<proteinExistence type="predicted"/>
<feature type="coiled-coil region" evidence="6">
    <location>
        <begin position="71"/>
        <end position="105"/>
    </location>
</feature>
<keyword evidence="5" id="KW-0539">Nucleus</keyword>
<evidence type="ECO:0000256" key="7">
    <source>
        <dbReference type="SAM" id="MobiDB-lite"/>
    </source>
</evidence>
<organism evidence="9 10">
    <name type="scientific">Pyrus ussuriensis x Pyrus communis</name>
    <dbReference type="NCBI Taxonomy" id="2448454"/>
    <lineage>
        <taxon>Eukaryota</taxon>
        <taxon>Viridiplantae</taxon>
        <taxon>Streptophyta</taxon>
        <taxon>Embryophyta</taxon>
        <taxon>Tracheophyta</taxon>
        <taxon>Spermatophyta</taxon>
        <taxon>Magnoliopsida</taxon>
        <taxon>eudicotyledons</taxon>
        <taxon>Gunneridae</taxon>
        <taxon>Pentapetalae</taxon>
        <taxon>rosids</taxon>
        <taxon>fabids</taxon>
        <taxon>Rosales</taxon>
        <taxon>Rosaceae</taxon>
        <taxon>Amygdaloideae</taxon>
        <taxon>Maleae</taxon>
        <taxon>Pyrus</taxon>
    </lineage>
</organism>
<evidence type="ECO:0000313" key="9">
    <source>
        <dbReference type="EMBL" id="KAB2613906.1"/>
    </source>
</evidence>
<dbReference type="SUPFAM" id="SSF118290">
    <property type="entry name" value="WRKY DNA-binding domain"/>
    <property type="match status" value="1"/>
</dbReference>
<dbReference type="GO" id="GO:0043565">
    <property type="term" value="F:sequence-specific DNA binding"/>
    <property type="evidence" value="ECO:0007669"/>
    <property type="project" value="InterPro"/>
</dbReference>
<sequence>MRIVINTLKISFYILCMCIFLSNYKKIVMPNEFFKIMLNSNGRSSSAEKKVDQSVGYQEVHSRDLRKESELDNAKAELGEVMEENARLKMALNHMEKDYHSLQLRFFDILKQQASKKAVNVAGHRIIEEPEELLSLCLGRSPREPKSDRETTASSNFIKVAQVDDGEENLKANLTLGLGSDETSLEEPNKNHAEAGGGEASSPPSSKTPKTMRNEDGEPPPQVNAKRARVSVRTRCDAPTMNDGCQWRKYGQKTAKGNPCPRAYYRCTVAPACPVRKQVQRCYEDMSILITTYEGTHNHPLPLTATCMASTTSAAASMLLSGSSTSHPGFDSTATPINGSEFRAFDNSRTQLYMPKSAHPLLPTITLDLTASTSSSSTFTSSLSSCSPSDSNNLPISWGNEYLRYGLLLSDKTQVGSYNLGKAFQEYFHQTYAEKIHQASSQVSLTESLTNAITSDPNFKSVIAVALSSMVGGGGDATHRSQGEGGERMGQQLKWGEAAHQFTSRK</sequence>
<dbReference type="Pfam" id="PF03106">
    <property type="entry name" value="WRKY"/>
    <property type="match status" value="1"/>
</dbReference>
<dbReference type="InterPro" id="IPR044810">
    <property type="entry name" value="WRKY_plant"/>
</dbReference>
<keyword evidence="4" id="KW-0804">Transcription</keyword>
<dbReference type="InterPro" id="IPR036576">
    <property type="entry name" value="WRKY_dom_sf"/>
</dbReference>
<evidence type="ECO:0000256" key="4">
    <source>
        <dbReference type="ARBA" id="ARBA00023163"/>
    </source>
</evidence>
<protein>
    <submittedName>
        <fullName evidence="9">WRKY transcription factor 72</fullName>
    </submittedName>
</protein>
<dbReference type="PROSITE" id="PS50811">
    <property type="entry name" value="WRKY"/>
    <property type="match status" value="1"/>
</dbReference>
<evidence type="ECO:0000256" key="1">
    <source>
        <dbReference type="ARBA" id="ARBA00004123"/>
    </source>
</evidence>
<feature type="region of interest" description="Disordered" evidence="7">
    <location>
        <begin position="474"/>
        <end position="506"/>
    </location>
</feature>
<evidence type="ECO:0000256" key="5">
    <source>
        <dbReference type="ARBA" id="ARBA00023242"/>
    </source>
</evidence>
<comment type="subcellular location">
    <subcellularLocation>
        <location evidence="1">Nucleus</location>
    </subcellularLocation>
</comment>
<keyword evidence="3" id="KW-0238">DNA-binding</keyword>
<dbReference type="SMART" id="SM00774">
    <property type="entry name" value="WRKY"/>
    <property type="match status" value="1"/>
</dbReference>
<keyword evidence="2" id="KW-0805">Transcription regulation</keyword>